<evidence type="ECO:0000313" key="2">
    <source>
        <dbReference type="WBParaSite" id="JU765_v2.g14151.t1"/>
    </source>
</evidence>
<dbReference type="WBParaSite" id="JU765_v2.g14151.t1">
    <property type="protein sequence ID" value="JU765_v2.g14151.t1"/>
    <property type="gene ID" value="JU765_v2.g14151"/>
</dbReference>
<protein>
    <submittedName>
        <fullName evidence="2">Ig-like domain-containing protein</fullName>
    </submittedName>
</protein>
<sequence>MTEFLELDNNNLEELAVEPFRNLTFLRTLILSGNRISSVSPEIFQYLPNLKILELRDNRLTSIPVGLKQLTTLEKLDLRTNRIDFITEKDIHEISHIRTVDLSRNEIRIWPRIKSNFIASNLTVLDLAGNGLETLEPGSFQIFRKLQHLRLSRNKIEFVDRNVFGDSLKVLDLSRNRIRRISSLNFASQTEMETLLLSRNVIESIEAGAFHGIANLQLLNLSSNRLVHVSEGLFGLTNLTKLDLSLNNFWTVTEKMWTYVENLQWLSLSNNQIVELKPYAFRPLGRLLYLSLAKNKLKNVNKKSLLGLKSLKELNVSGNELAVCVEEGTILQNTSLITLKKLDFSSNLINTIPSNAFSGFRNLESIDLQDNPIATIYRGAFDPLNLKELKISTSDLICDCRMQWFSHWLVSSGLDTASITTKCDYPISTRQKDIRLIDSTELVCSNRTPQAKIIMEPKPLIVAQNGKDVRIHCKGYGASPIQIQWKVFENERERFLEEDNELKISQNHTVDEQTRENEYVFSELLLQNVTILDEAEYQCIVKNKLGTTYSNHAYLKIHDVPTFIIQPPKEMAVVVGGTVSFPCKAVGIPEPTLGFQKDGISVFDAVREKRVFVPNAGDLLYLLRVNPKDEGNYTCTAQNEAGQTSVSTILRVYEGGFSNLLTDSIVKIGSPLILFCRGTVSESFIIRWLVNDTEIYPDNELGISFKGDNNEMLVVNHASDNNSGRYRCQLRVTNNEILLIEQSADVFIDPSPNTDDVAMKFKHINTTLPPITTIEILETTTTTTTTVVIPTKPMILTTKPPKTTPTMVKSTEARENNGYEKVTKIKPTDIDAPKESPWYKGIYVKLTSIYDTMSAFGLILLVFGCTVILTAIAGVIMFIVYHSSRLCFRKCTECCDGKSYELTEEEIRSSKKSPIRRNGVPEPKKLLECEQCDHPIIHVPIRIRSGNSTTTTNVSNISTPSCEREELV</sequence>
<dbReference type="Proteomes" id="UP000887576">
    <property type="component" value="Unplaced"/>
</dbReference>
<proteinExistence type="predicted"/>
<evidence type="ECO:0000313" key="1">
    <source>
        <dbReference type="Proteomes" id="UP000887576"/>
    </source>
</evidence>
<reference evidence="2" key="1">
    <citation type="submission" date="2022-11" db="UniProtKB">
        <authorList>
            <consortium name="WormBaseParasite"/>
        </authorList>
    </citation>
    <scope>IDENTIFICATION</scope>
</reference>
<organism evidence="1 2">
    <name type="scientific">Panagrolaimus sp. JU765</name>
    <dbReference type="NCBI Taxonomy" id="591449"/>
    <lineage>
        <taxon>Eukaryota</taxon>
        <taxon>Metazoa</taxon>
        <taxon>Ecdysozoa</taxon>
        <taxon>Nematoda</taxon>
        <taxon>Chromadorea</taxon>
        <taxon>Rhabditida</taxon>
        <taxon>Tylenchina</taxon>
        <taxon>Panagrolaimomorpha</taxon>
        <taxon>Panagrolaimoidea</taxon>
        <taxon>Panagrolaimidae</taxon>
        <taxon>Panagrolaimus</taxon>
    </lineage>
</organism>
<accession>A0AC34Q973</accession>
<name>A0AC34Q973_9BILA</name>